<name>A0ABW0PEU0_9HYPH</name>
<sequence>MASEDDELRHGVGGNNPPRSEVLADEHRDLIREVDELLTKAMTAPAVVSTPEHKAQIGELVVPMARLMKRLDDTRAEAVRPHLQAQRETNGWFNDHATRISTLKTELEARATAYDRAVIENERKRREEEAAKALEEEKRQTELAALAAANGDLAGSAAADEKAEQAAIAAASLEGPAPKAADVTRVRSGGVVGSSRTEWKGEIIDIDNLDVVKLRPYLKRDDLQKALNAYVRTGGRECAGAVIKEDVKASFR</sequence>
<organism evidence="3 4">
    <name type="scientific">Bosea massiliensis</name>
    <dbReference type="NCBI Taxonomy" id="151419"/>
    <lineage>
        <taxon>Bacteria</taxon>
        <taxon>Pseudomonadati</taxon>
        <taxon>Pseudomonadota</taxon>
        <taxon>Alphaproteobacteria</taxon>
        <taxon>Hyphomicrobiales</taxon>
        <taxon>Boseaceae</taxon>
        <taxon>Bosea</taxon>
    </lineage>
</organism>
<gene>
    <name evidence="3" type="ORF">ACFPN9_29320</name>
</gene>
<dbReference type="Proteomes" id="UP001596060">
    <property type="component" value="Unassembled WGS sequence"/>
</dbReference>
<keyword evidence="1" id="KW-0175">Coiled coil</keyword>
<proteinExistence type="predicted"/>
<evidence type="ECO:0000256" key="1">
    <source>
        <dbReference type="SAM" id="Coils"/>
    </source>
</evidence>
<reference evidence="4" key="1">
    <citation type="journal article" date="2019" name="Int. J. Syst. Evol. Microbiol.">
        <title>The Global Catalogue of Microorganisms (GCM) 10K type strain sequencing project: providing services to taxonomists for standard genome sequencing and annotation.</title>
        <authorList>
            <consortium name="The Broad Institute Genomics Platform"/>
            <consortium name="The Broad Institute Genome Sequencing Center for Infectious Disease"/>
            <person name="Wu L."/>
            <person name="Ma J."/>
        </authorList>
    </citation>
    <scope>NUCLEOTIDE SEQUENCE [LARGE SCALE GENOMIC DNA]</scope>
    <source>
        <strain evidence="4">CCUG 43117</strain>
    </source>
</reference>
<protein>
    <submittedName>
        <fullName evidence="3">Uncharacterized protein</fullName>
    </submittedName>
</protein>
<evidence type="ECO:0000313" key="3">
    <source>
        <dbReference type="EMBL" id="MFC5509319.1"/>
    </source>
</evidence>
<dbReference type="EMBL" id="JBHSLU010000161">
    <property type="protein sequence ID" value="MFC5509319.1"/>
    <property type="molecule type" value="Genomic_DNA"/>
</dbReference>
<evidence type="ECO:0000313" key="4">
    <source>
        <dbReference type="Proteomes" id="UP001596060"/>
    </source>
</evidence>
<evidence type="ECO:0000256" key="2">
    <source>
        <dbReference type="SAM" id="MobiDB-lite"/>
    </source>
</evidence>
<feature type="region of interest" description="Disordered" evidence="2">
    <location>
        <begin position="1"/>
        <end position="26"/>
    </location>
</feature>
<comment type="caution">
    <text evidence="3">The sequence shown here is derived from an EMBL/GenBank/DDBJ whole genome shotgun (WGS) entry which is preliminary data.</text>
</comment>
<keyword evidence="4" id="KW-1185">Reference proteome</keyword>
<accession>A0ABW0PEU0</accession>
<feature type="coiled-coil region" evidence="1">
    <location>
        <begin position="116"/>
        <end position="144"/>
    </location>
</feature>